<dbReference type="Pfam" id="PF13302">
    <property type="entry name" value="Acetyltransf_3"/>
    <property type="match status" value="1"/>
</dbReference>
<evidence type="ECO:0000313" key="3">
    <source>
        <dbReference type="Proteomes" id="UP000077856"/>
    </source>
</evidence>
<dbReference type="PANTHER" id="PTHR43441">
    <property type="entry name" value="RIBOSOMAL-PROTEIN-SERINE ACETYLTRANSFERASE"/>
    <property type="match status" value="1"/>
</dbReference>
<dbReference type="STRING" id="1196031.A361_19875"/>
<accession>A0A160MFG0</accession>
<evidence type="ECO:0000259" key="1">
    <source>
        <dbReference type="PROSITE" id="PS51186"/>
    </source>
</evidence>
<dbReference type="AlphaFoldDB" id="A0A160MFG0"/>
<dbReference type="GO" id="GO:0005737">
    <property type="term" value="C:cytoplasm"/>
    <property type="evidence" value="ECO:0007669"/>
    <property type="project" value="TreeGrafter"/>
</dbReference>
<dbReference type="Gene3D" id="3.40.630.30">
    <property type="match status" value="1"/>
</dbReference>
<dbReference type="RefSeq" id="WP_009332834.1">
    <property type="nucleotide sequence ID" value="NZ_CP015506.1"/>
</dbReference>
<dbReference type="EMBL" id="CP015506">
    <property type="protein sequence ID" value="AND41318.1"/>
    <property type="molecule type" value="Genomic_DNA"/>
</dbReference>
<dbReference type="PROSITE" id="PS51186">
    <property type="entry name" value="GNAT"/>
    <property type="match status" value="1"/>
</dbReference>
<dbReference type="InterPro" id="IPR051908">
    <property type="entry name" value="Ribosomal_N-acetyltransferase"/>
</dbReference>
<dbReference type="Proteomes" id="UP000077856">
    <property type="component" value="Chromosome"/>
</dbReference>
<proteinExistence type="predicted"/>
<dbReference type="GO" id="GO:0008999">
    <property type="term" value="F:protein-N-terminal-alanine acetyltransferase activity"/>
    <property type="evidence" value="ECO:0007669"/>
    <property type="project" value="TreeGrafter"/>
</dbReference>
<keyword evidence="2" id="KW-0808">Transferase</keyword>
<protein>
    <submittedName>
        <fullName evidence="2">GCN5 family acetyltransferase</fullName>
    </submittedName>
</protein>
<dbReference type="GO" id="GO:1990189">
    <property type="term" value="F:protein N-terminal-serine acetyltransferase activity"/>
    <property type="evidence" value="ECO:0007669"/>
    <property type="project" value="TreeGrafter"/>
</dbReference>
<feature type="domain" description="N-acetyltransferase" evidence="1">
    <location>
        <begin position="34"/>
        <end position="181"/>
    </location>
</feature>
<sequence>MDSILNEFPERIETERLYMRPALPGDGKTVHEAILVSAAELRKWLPFAQNEQSVEETEAGIRKSYAKFILREDFRIHIYRKEDDVFIGSTGLHRIDWDVRKFEIGYWGDSRFQKKGYITEAAEGLTKFAFEHFQANRVEIRCDPKNINSRRIPERLGYTLEGVLINDSLSADGKELRDTCIYAKVSKKHRA</sequence>
<dbReference type="InterPro" id="IPR000182">
    <property type="entry name" value="GNAT_dom"/>
</dbReference>
<dbReference type="SUPFAM" id="SSF55729">
    <property type="entry name" value="Acyl-CoA N-acyltransferases (Nat)"/>
    <property type="match status" value="1"/>
</dbReference>
<reference evidence="2 3" key="1">
    <citation type="submission" date="2016-04" db="EMBL/GenBank/DDBJ databases">
        <title>Complete genome sequence of Bacillus oceanisediminis strain 2691.</title>
        <authorList>
            <person name="Jeong H."/>
            <person name="Kim H.J."/>
            <person name="Lee D.-W."/>
        </authorList>
    </citation>
    <scope>NUCLEOTIDE SEQUENCE [LARGE SCALE GENOMIC DNA]</scope>
    <source>
        <strain evidence="2 3">2691</strain>
    </source>
</reference>
<dbReference type="InterPro" id="IPR016181">
    <property type="entry name" value="Acyl_CoA_acyltransferase"/>
</dbReference>
<name>A0A160MFG0_9BACI</name>
<dbReference type="eggNOG" id="COG1670">
    <property type="taxonomic scope" value="Bacteria"/>
</dbReference>
<organism evidence="2 3">
    <name type="scientific">Cytobacillus oceanisediminis 2691</name>
    <dbReference type="NCBI Taxonomy" id="1196031"/>
    <lineage>
        <taxon>Bacteria</taxon>
        <taxon>Bacillati</taxon>
        <taxon>Bacillota</taxon>
        <taxon>Bacilli</taxon>
        <taxon>Bacillales</taxon>
        <taxon>Bacillaceae</taxon>
        <taxon>Cytobacillus</taxon>
    </lineage>
</organism>
<evidence type="ECO:0000313" key="2">
    <source>
        <dbReference type="EMBL" id="AND41318.1"/>
    </source>
</evidence>
<gene>
    <name evidence="2" type="ORF">A361_19875</name>
</gene>
<dbReference type="KEGG" id="bon:A361_19875"/>
<dbReference type="PANTHER" id="PTHR43441:SF3">
    <property type="entry name" value="ACETYLTRANSFERASE"/>
    <property type="match status" value="1"/>
</dbReference>